<protein>
    <submittedName>
        <fullName evidence="1">Uncharacterized protein</fullName>
    </submittedName>
</protein>
<accession>A0AAV7SMA3</accession>
<evidence type="ECO:0000313" key="1">
    <source>
        <dbReference type="EMBL" id="KAJ1165224.1"/>
    </source>
</evidence>
<dbReference type="AlphaFoldDB" id="A0AAV7SMA3"/>
<comment type="caution">
    <text evidence="1">The sequence shown here is derived from an EMBL/GenBank/DDBJ whole genome shotgun (WGS) entry which is preliminary data.</text>
</comment>
<reference evidence="1" key="1">
    <citation type="journal article" date="2022" name="bioRxiv">
        <title>Sequencing and chromosome-scale assembly of the giantPleurodeles waltlgenome.</title>
        <authorList>
            <person name="Brown T."/>
            <person name="Elewa A."/>
            <person name="Iarovenko S."/>
            <person name="Subramanian E."/>
            <person name="Araus A.J."/>
            <person name="Petzold A."/>
            <person name="Susuki M."/>
            <person name="Suzuki K.-i.T."/>
            <person name="Hayashi T."/>
            <person name="Toyoda A."/>
            <person name="Oliveira C."/>
            <person name="Osipova E."/>
            <person name="Leigh N.D."/>
            <person name="Simon A."/>
            <person name="Yun M.H."/>
        </authorList>
    </citation>
    <scope>NUCLEOTIDE SEQUENCE</scope>
    <source>
        <strain evidence="1">20211129_DDA</strain>
        <tissue evidence="1">Liver</tissue>
    </source>
</reference>
<organism evidence="1 2">
    <name type="scientific">Pleurodeles waltl</name>
    <name type="common">Iberian ribbed newt</name>
    <dbReference type="NCBI Taxonomy" id="8319"/>
    <lineage>
        <taxon>Eukaryota</taxon>
        <taxon>Metazoa</taxon>
        <taxon>Chordata</taxon>
        <taxon>Craniata</taxon>
        <taxon>Vertebrata</taxon>
        <taxon>Euteleostomi</taxon>
        <taxon>Amphibia</taxon>
        <taxon>Batrachia</taxon>
        <taxon>Caudata</taxon>
        <taxon>Salamandroidea</taxon>
        <taxon>Salamandridae</taxon>
        <taxon>Pleurodelinae</taxon>
        <taxon>Pleurodeles</taxon>
    </lineage>
</organism>
<dbReference type="Proteomes" id="UP001066276">
    <property type="component" value="Chromosome 4_2"/>
</dbReference>
<proteinExistence type="predicted"/>
<sequence length="94" mass="10525">MHDVCGSSLGNSRDGQRTNVFQRRHEAVHFPGYGEDSSDQTVASRTLREIAGVRPRAWLEVPRTGVEKGRLKRRHSLVLLTSLPLKKSGRVDGF</sequence>
<evidence type="ECO:0000313" key="2">
    <source>
        <dbReference type="Proteomes" id="UP001066276"/>
    </source>
</evidence>
<gene>
    <name evidence="1" type="ORF">NDU88_005652</name>
</gene>
<dbReference type="EMBL" id="JANPWB010000008">
    <property type="protein sequence ID" value="KAJ1165224.1"/>
    <property type="molecule type" value="Genomic_DNA"/>
</dbReference>
<keyword evidence="2" id="KW-1185">Reference proteome</keyword>
<name>A0AAV7SMA3_PLEWA</name>